<dbReference type="OrthoDB" id="2887at2759"/>
<accession>A0A8J6C1T5</accession>
<dbReference type="GO" id="GO:0006021">
    <property type="term" value="P:inositol biosynthetic process"/>
    <property type="evidence" value="ECO:0007669"/>
    <property type="project" value="InterPro"/>
</dbReference>
<reference evidence="1" key="1">
    <citation type="journal article" date="2021" name="bioRxiv">
        <title>Whole Genome Assembly and Annotation of Northern Wild Rice, Zizania palustris L., Supports a Whole Genome Duplication in the Zizania Genus.</title>
        <authorList>
            <person name="Haas M."/>
            <person name="Kono T."/>
            <person name="Macchietto M."/>
            <person name="Millas R."/>
            <person name="McGilp L."/>
            <person name="Shao M."/>
            <person name="Duquette J."/>
            <person name="Hirsch C.N."/>
            <person name="Kimball J."/>
        </authorList>
    </citation>
    <scope>NUCLEOTIDE SEQUENCE</scope>
    <source>
        <tissue evidence="1">Fresh leaf tissue</tissue>
    </source>
</reference>
<dbReference type="AlphaFoldDB" id="A0A8J6C1T5"/>
<proteinExistence type="predicted"/>
<dbReference type="PANTHER" id="PTHR11510">
    <property type="entry name" value="MYO-INOSITOL-1 PHOSPHATE SYNTHASE"/>
    <property type="match status" value="1"/>
</dbReference>
<dbReference type="InterPro" id="IPR002587">
    <property type="entry name" value="Myo-inos-1-P_Synthase"/>
</dbReference>
<name>A0A8J6C1T5_ZIZPA</name>
<organism evidence="1 2">
    <name type="scientific">Zizania palustris</name>
    <name type="common">Northern wild rice</name>
    <dbReference type="NCBI Taxonomy" id="103762"/>
    <lineage>
        <taxon>Eukaryota</taxon>
        <taxon>Viridiplantae</taxon>
        <taxon>Streptophyta</taxon>
        <taxon>Embryophyta</taxon>
        <taxon>Tracheophyta</taxon>
        <taxon>Spermatophyta</taxon>
        <taxon>Magnoliopsida</taxon>
        <taxon>Liliopsida</taxon>
        <taxon>Poales</taxon>
        <taxon>Poaceae</taxon>
        <taxon>BOP clade</taxon>
        <taxon>Oryzoideae</taxon>
        <taxon>Oryzeae</taxon>
        <taxon>Zizaniinae</taxon>
        <taxon>Zizania</taxon>
    </lineage>
</organism>
<sequence length="80" mass="9198">MFIESFRVESPHVRYGAAEIESEYRYDTTELVHESHDGASRWVVRPKSVQYHFRTSTTVPKLGYARSTSFPFTNLLLASG</sequence>
<comment type="caution">
    <text evidence="1">The sequence shown here is derived from an EMBL/GenBank/DDBJ whole genome shotgun (WGS) entry which is preliminary data.</text>
</comment>
<evidence type="ECO:0000313" key="2">
    <source>
        <dbReference type="Proteomes" id="UP000729402"/>
    </source>
</evidence>
<dbReference type="GO" id="GO:0008654">
    <property type="term" value="P:phospholipid biosynthetic process"/>
    <property type="evidence" value="ECO:0007669"/>
    <property type="project" value="InterPro"/>
</dbReference>
<gene>
    <name evidence="1" type="ORF">GUJ93_ZPchr0013g35731</name>
</gene>
<dbReference type="Proteomes" id="UP000729402">
    <property type="component" value="Unassembled WGS sequence"/>
</dbReference>
<reference evidence="1" key="2">
    <citation type="submission" date="2021-02" db="EMBL/GenBank/DDBJ databases">
        <authorList>
            <person name="Kimball J.A."/>
            <person name="Haas M.W."/>
            <person name="Macchietto M."/>
            <person name="Kono T."/>
            <person name="Duquette J."/>
            <person name="Shao M."/>
        </authorList>
    </citation>
    <scope>NUCLEOTIDE SEQUENCE</scope>
    <source>
        <tissue evidence="1">Fresh leaf tissue</tissue>
    </source>
</reference>
<evidence type="ECO:0000313" key="1">
    <source>
        <dbReference type="EMBL" id="KAG8097168.1"/>
    </source>
</evidence>
<dbReference type="EMBL" id="JAAALK010000079">
    <property type="protein sequence ID" value="KAG8097168.1"/>
    <property type="molecule type" value="Genomic_DNA"/>
</dbReference>
<dbReference type="GO" id="GO:0004512">
    <property type="term" value="F:inositol-3-phosphate synthase activity"/>
    <property type="evidence" value="ECO:0007669"/>
    <property type="project" value="InterPro"/>
</dbReference>
<protein>
    <submittedName>
        <fullName evidence="1">Uncharacterized protein</fullName>
    </submittedName>
</protein>
<keyword evidence="2" id="KW-1185">Reference proteome</keyword>